<protein>
    <recommendedName>
        <fullName evidence="3">Protein kinase domain-containing protein</fullName>
    </recommendedName>
</protein>
<sequence length="487" mass="55633">MTDRSLSPKREVQMRDKPGVSILGSDREKKPLIIFRNSCKAQSTFDFHLKPFEATAQAVQEPAQAGAEPTGAAVWLAGSAYFRLGPSAPLAELSQVAATLVRTITPNGVASICPSETTSENINPVSTMASTPKVSLRERLKEGECFWRDHQPWLHECGYSLRPRYQPGWIPSWNTDPKKLPSLCEDGIVLTPVQIIDAIRMEDGASVVLKVISKRDHPDEARIFEYFSSKELASDPRNHCLPLLGQLQIPDDEDKLIFVMKLMRMYNSPRFETFGEAVEFMGQIFEHLYPNGFHPVYQDSRADRIYRRAKYYTRTQRPVKYYFIDFGISVKFELGEDTLAYPIGGGDHSAPEIPEDYLFRPPTRLNPFPTDIYYLGNVIRTEFLDVSSGLIHHPGYQPLDIPPKQGFDFVRPLVSDMVQDDPSKRPTIDEVVDRFDKIRNELSSWKLRSRIVKEGESHWHWARVVEHWFRRIGFVLMRVPAVPAPKP</sequence>
<dbReference type="SUPFAM" id="SSF56112">
    <property type="entry name" value="Protein kinase-like (PK-like)"/>
    <property type="match status" value="1"/>
</dbReference>
<name>A0AAD7NZR8_9AGAR</name>
<dbReference type="AlphaFoldDB" id="A0AAD7NZR8"/>
<evidence type="ECO:0008006" key="3">
    <source>
        <dbReference type="Google" id="ProtNLM"/>
    </source>
</evidence>
<proteinExistence type="predicted"/>
<reference evidence="1" key="1">
    <citation type="submission" date="2023-03" db="EMBL/GenBank/DDBJ databases">
        <title>Massive genome expansion in bonnet fungi (Mycena s.s.) driven by repeated elements and novel gene families across ecological guilds.</title>
        <authorList>
            <consortium name="Lawrence Berkeley National Laboratory"/>
            <person name="Harder C.B."/>
            <person name="Miyauchi S."/>
            <person name="Viragh M."/>
            <person name="Kuo A."/>
            <person name="Thoen E."/>
            <person name="Andreopoulos B."/>
            <person name="Lu D."/>
            <person name="Skrede I."/>
            <person name="Drula E."/>
            <person name="Henrissat B."/>
            <person name="Morin E."/>
            <person name="Kohler A."/>
            <person name="Barry K."/>
            <person name="LaButti K."/>
            <person name="Morin E."/>
            <person name="Salamov A."/>
            <person name="Lipzen A."/>
            <person name="Mereny Z."/>
            <person name="Hegedus B."/>
            <person name="Baldrian P."/>
            <person name="Stursova M."/>
            <person name="Weitz H."/>
            <person name="Taylor A."/>
            <person name="Grigoriev I.V."/>
            <person name="Nagy L.G."/>
            <person name="Martin F."/>
            <person name="Kauserud H."/>
        </authorList>
    </citation>
    <scope>NUCLEOTIDE SEQUENCE</scope>
    <source>
        <strain evidence="1">CBHHK188m</strain>
    </source>
</reference>
<dbReference type="EMBL" id="JARJLG010000003">
    <property type="protein sequence ID" value="KAJ7782463.1"/>
    <property type="molecule type" value="Genomic_DNA"/>
</dbReference>
<keyword evidence="2" id="KW-1185">Reference proteome</keyword>
<organism evidence="1 2">
    <name type="scientific">Mycena maculata</name>
    <dbReference type="NCBI Taxonomy" id="230809"/>
    <lineage>
        <taxon>Eukaryota</taxon>
        <taxon>Fungi</taxon>
        <taxon>Dikarya</taxon>
        <taxon>Basidiomycota</taxon>
        <taxon>Agaricomycotina</taxon>
        <taxon>Agaricomycetes</taxon>
        <taxon>Agaricomycetidae</taxon>
        <taxon>Agaricales</taxon>
        <taxon>Marasmiineae</taxon>
        <taxon>Mycenaceae</taxon>
        <taxon>Mycena</taxon>
    </lineage>
</organism>
<dbReference type="InterPro" id="IPR011009">
    <property type="entry name" value="Kinase-like_dom_sf"/>
</dbReference>
<dbReference type="Proteomes" id="UP001215280">
    <property type="component" value="Unassembled WGS sequence"/>
</dbReference>
<gene>
    <name evidence="1" type="ORF">DFH07DRAFT_764611</name>
</gene>
<accession>A0AAD7NZR8</accession>
<comment type="caution">
    <text evidence="1">The sequence shown here is derived from an EMBL/GenBank/DDBJ whole genome shotgun (WGS) entry which is preliminary data.</text>
</comment>
<evidence type="ECO:0000313" key="2">
    <source>
        <dbReference type="Proteomes" id="UP001215280"/>
    </source>
</evidence>
<evidence type="ECO:0000313" key="1">
    <source>
        <dbReference type="EMBL" id="KAJ7782463.1"/>
    </source>
</evidence>
<dbReference type="Gene3D" id="1.10.510.10">
    <property type="entry name" value="Transferase(Phosphotransferase) domain 1"/>
    <property type="match status" value="1"/>
</dbReference>